<dbReference type="Gene3D" id="3.30.1310.20">
    <property type="entry name" value="PRTase-like"/>
    <property type="match status" value="1"/>
</dbReference>
<dbReference type="Pfam" id="PF00156">
    <property type="entry name" value="Pribosyltran"/>
    <property type="match status" value="1"/>
</dbReference>
<comment type="caution">
    <text evidence="2">The sequence shown here is derived from an EMBL/GenBank/DDBJ whole genome shotgun (WGS) entry which is preliminary data.</text>
</comment>
<accession>A0A1F7GB65</accession>
<dbReference type="SUPFAM" id="SSF53271">
    <property type="entry name" value="PRTase-like"/>
    <property type="match status" value="1"/>
</dbReference>
<feature type="domain" description="Phosphoribosyltransferase" evidence="1">
    <location>
        <begin position="10"/>
        <end position="168"/>
    </location>
</feature>
<dbReference type="InterPro" id="IPR000836">
    <property type="entry name" value="PRTase_dom"/>
</dbReference>
<dbReference type="InterPro" id="IPR029057">
    <property type="entry name" value="PRTase-like"/>
</dbReference>
<reference evidence="2 3" key="1">
    <citation type="journal article" date="2016" name="Nat. Commun.">
        <title>Thousands of microbial genomes shed light on interconnected biogeochemical processes in an aquifer system.</title>
        <authorList>
            <person name="Anantharaman K."/>
            <person name="Brown C.T."/>
            <person name="Hug L.A."/>
            <person name="Sharon I."/>
            <person name="Castelle C.J."/>
            <person name="Probst A.J."/>
            <person name="Thomas B.C."/>
            <person name="Singh A."/>
            <person name="Wilkins M.J."/>
            <person name="Karaoz U."/>
            <person name="Brodie E.L."/>
            <person name="Williams K.H."/>
            <person name="Hubbard S.S."/>
            <person name="Banfield J.F."/>
        </authorList>
    </citation>
    <scope>NUCLEOTIDE SEQUENCE [LARGE SCALE GENOMIC DNA]</scope>
</reference>
<dbReference type="EMBL" id="MFZF01000020">
    <property type="protein sequence ID" value="OGK16149.1"/>
    <property type="molecule type" value="Genomic_DNA"/>
</dbReference>
<sequence length="214" mass="24052">MIFKDRADAGRQLARSLQKYRRENAIILALPRGGIAVAYEIAKILELPLNVIISRKLGSPGNSEFGIGAISENHVRVLDKKTIDFLNISKKEINEIIKQENLELQRRIYTYRHNQKLPSLFNKTAILIDDGVATGVTAQAAIKVVYKLRPKKIVFATPVCAQQAAGVIKNQVDDFICLFCPYDLSAIGAYYKSFFQVTDEQVIEFLKSKIGELH</sequence>
<dbReference type="AlphaFoldDB" id="A0A1F7GB65"/>
<evidence type="ECO:0000259" key="1">
    <source>
        <dbReference type="Pfam" id="PF00156"/>
    </source>
</evidence>
<gene>
    <name evidence="2" type="ORF">A2690_01785</name>
</gene>
<evidence type="ECO:0000313" key="3">
    <source>
        <dbReference type="Proteomes" id="UP000178372"/>
    </source>
</evidence>
<name>A0A1F7GB65_9BACT</name>
<proteinExistence type="predicted"/>
<dbReference type="Proteomes" id="UP000178372">
    <property type="component" value="Unassembled WGS sequence"/>
</dbReference>
<dbReference type="CDD" id="cd06223">
    <property type="entry name" value="PRTases_typeI"/>
    <property type="match status" value="1"/>
</dbReference>
<dbReference type="Gene3D" id="3.40.50.2020">
    <property type="match status" value="1"/>
</dbReference>
<evidence type="ECO:0000313" key="2">
    <source>
        <dbReference type="EMBL" id="OGK16149.1"/>
    </source>
</evidence>
<organism evidence="2 3">
    <name type="scientific">Candidatus Roizmanbacteria bacterium RIFCSPHIGHO2_01_FULL_39_12b</name>
    <dbReference type="NCBI Taxonomy" id="1802030"/>
    <lineage>
        <taxon>Bacteria</taxon>
        <taxon>Candidatus Roizmaniibacteriota</taxon>
    </lineage>
</organism>
<protein>
    <recommendedName>
        <fullName evidence="1">Phosphoribosyltransferase domain-containing protein</fullName>
    </recommendedName>
</protein>